<dbReference type="PANTHER" id="PTHR39181">
    <property type="entry name" value="TYROSINE-PROTEIN PHOSPHATASE YWQE"/>
    <property type="match status" value="1"/>
</dbReference>
<gene>
    <name evidence="6" type="ORF">SAMN04488127_0809</name>
</gene>
<dbReference type="EC" id="3.1.3.48" evidence="5"/>
<dbReference type="OrthoDB" id="9788539at2"/>
<evidence type="ECO:0000256" key="5">
    <source>
        <dbReference type="PIRNR" id="PIRNR016557"/>
    </source>
</evidence>
<dbReference type="AlphaFoldDB" id="A0A1H6UWC9"/>
<keyword evidence="7" id="KW-1185">Reference proteome</keyword>
<dbReference type="PANTHER" id="PTHR39181:SF1">
    <property type="entry name" value="TYROSINE-PROTEIN PHOSPHATASE YWQE"/>
    <property type="match status" value="1"/>
</dbReference>
<keyword evidence="3 5" id="KW-0904">Protein phosphatase</keyword>
<evidence type="ECO:0000256" key="2">
    <source>
        <dbReference type="ARBA" id="ARBA00022801"/>
    </source>
</evidence>
<comment type="similarity">
    <text evidence="1 5">Belongs to the metallo-dependent hydrolases superfamily. CpsB/CapC family.</text>
</comment>
<protein>
    <recommendedName>
        <fullName evidence="5">Tyrosine-protein phosphatase</fullName>
        <ecNumber evidence="5">3.1.3.48</ecNumber>
    </recommendedName>
</protein>
<organism evidence="6 7">
    <name type="scientific">Bhargavaea ginsengi</name>
    <dbReference type="NCBI Taxonomy" id="426757"/>
    <lineage>
        <taxon>Bacteria</taxon>
        <taxon>Bacillati</taxon>
        <taxon>Bacillota</taxon>
        <taxon>Bacilli</taxon>
        <taxon>Bacillales</taxon>
        <taxon>Caryophanaceae</taxon>
        <taxon>Bhargavaea</taxon>
    </lineage>
</organism>
<evidence type="ECO:0000313" key="7">
    <source>
        <dbReference type="Proteomes" id="UP000199200"/>
    </source>
</evidence>
<proteinExistence type="inferred from homology"/>
<accession>A0A1H6UWC9</accession>
<dbReference type="SUPFAM" id="SSF89550">
    <property type="entry name" value="PHP domain-like"/>
    <property type="match status" value="1"/>
</dbReference>
<dbReference type="PIRSF" id="PIRSF016557">
    <property type="entry name" value="Caps_synth_CpsB"/>
    <property type="match status" value="1"/>
</dbReference>
<name>A0A1H6UWC9_9BACL</name>
<dbReference type="InterPro" id="IPR016195">
    <property type="entry name" value="Pol/histidinol_Pase-like"/>
</dbReference>
<reference evidence="7" key="1">
    <citation type="submission" date="2016-10" db="EMBL/GenBank/DDBJ databases">
        <authorList>
            <person name="Varghese N."/>
            <person name="Submissions S."/>
        </authorList>
    </citation>
    <scope>NUCLEOTIDE SEQUENCE [LARGE SCALE GENOMIC DNA]</scope>
    <source>
        <strain evidence="7">CGMCC 1.6763</strain>
    </source>
</reference>
<evidence type="ECO:0000313" key="6">
    <source>
        <dbReference type="EMBL" id="SEI92640.1"/>
    </source>
</evidence>
<evidence type="ECO:0000256" key="4">
    <source>
        <dbReference type="ARBA" id="ARBA00051722"/>
    </source>
</evidence>
<evidence type="ECO:0000256" key="1">
    <source>
        <dbReference type="ARBA" id="ARBA00005750"/>
    </source>
</evidence>
<dbReference type="Gene3D" id="3.20.20.140">
    <property type="entry name" value="Metal-dependent hydrolases"/>
    <property type="match status" value="1"/>
</dbReference>
<dbReference type="GO" id="GO:0004725">
    <property type="term" value="F:protein tyrosine phosphatase activity"/>
    <property type="evidence" value="ECO:0007669"/>
    <property type="project" value="UniProtKB-UniRule"/>
</dbReference>
<dbReference type="RefSeq" id="WP_092050162.1">
    <property type="nucleotide sequence ID" value="NZ_FNZF01000001.1"/>
</dbReference>
<dbReference type="Proteomes" id="UP000199200">
    <property type="component" value="Unassembled WGS sequence"/>
</dbReference>
<dbReference type="EMBL" id="FNZF01000001">
    <property type="protein sequence ID" value="SEI92640.1"/>
    <property type="molecule type" value="Genomic_DNA"/>
</dbReference>
<dbReference type="Pfam" id="PF19567">
    <property type="entry name" value="CpsB_CapC"/>
    <property type="match status" value="1"/>
</dbReference>
<comment type="catalytic activity">
    <reaction evidence="4 5">
        <text>O-phospho-L-tyrosyl-[protein] + H2O = L-tyrosyl-[protein] + phosphate</text>
        <dbReference type="Rhea" id="RHEA:10684"/>
        <dbReference type="Rhea" id="RHEA-COMP:10136"/>
        <dbReference type="Rhea" id="RHEA-COMP:20101"/>
        <dbReference type="ChEBI" id="CHEBI:15377"/>
        <dbReference type="ChEBI" id="CHEBI:43474"/>
        <dbReference type="ChEBI" id="CHEBI:46858"/>
        <dbReference type="ChEBI" id="CHEBI:61978"/>
        <dbReference type="EC" id="3.1.3.48"/>
    </reaction>
</comment>
<dbReference type="InterPro" id="IPR016667">
    <property type="entry name" value="Caps_polysacc_synth_CpsB/CapC"/>
</dbReference>
<keyword evidence="2 5" id="KW-0378">Hydrolase</keyword>
<sequence>MIDTHAHILYDLDDGPAALEDALQMLRHAEMEGITDITATPHARHPQFNATKEAIYQRLLKLEKEIKNAGISVKLHPGHEVRVTDDIIERFDRGEFLTLAGSKYLLLELPSSGIPGNTTSVIHDLLSRDILPVIVHPERNRAILDKPSRLAKLINHGALAQVTAGSLAGKFGTDVRDIALQLIDANLIHLYGSDAHDLKKRNFFFDKGLSFLEKRGHADCVDILLENNARVLEHRDLVVLEPADPTPKKRWFIFG</sequence>
<evidence type="ECO:0000256" key="3">
    <source>
        <dbReference type="ARBA" id="ARBA00022912"/>
    </source>
</evidence>
<dbReference type="STRING" id="426757.SAMN04488127_0809"/>
<dbReference type="GO" id="GO:0030145">
    <property type="term" value="F:manganese ion binding"/>
    <property type="evidence" value="ECO:0007669"/>
    <property type="project" value="UniProtKB-UniRule"/>
</dbReference>